<keyword evidence="5" id="KW-1185">Reference proteome</keyword>
<protein>
    <submittedName>
        <fullName evidence="4">Nuclease-related domain-containing protein</fullName>
    </submittedName>
</protein>
<feature type="region of interest" description="Disordered" evidence="1">
    <location>
        <begin position="1"/>
        <end position="33"/>
    </location>
</feature>
<dbReference type="InterPro" id="IPR011528">
    <property type="entry name" value="NERD"/>
</dbReference>
<evidence type="ECO:0000256" key="2">
    <source>
        <dbReference type="SAM" id="Phobius"/>
    </source>
</evidence>
<feature type="compositionally biased region" description="Basic residues" evidence="1">
    <location>
        <begin position="213"/>
        <end position="222"/>
    </location>
</feature>
<keyword evidence="2" id="KW-0812">Transmembrane</keyword>
<evidence type="ECO:0000313" key="5">
    <source>
        <dbReference type="Proteomes" id="UP001168537"/>
    </source>
</evidence>
<dbReference type="Pfam" id="PF08378">
    <property type="entry name" value="NERD"/>
    <property type="match status" value="1"/>
</dbReference>
<feature type="region of interest" description="Disordered" evidence="1">
    <location>
        <begin position="261"/>
        <end position="293"/>
    </location>
</feature>
<dbReference type="PROSITE" id="PS50965">
    <property type="entry name" value="NERD"/>
    <property type="match status" value="1"/>
</dbReference>
<proteinExistence type="predicted"/>
<accession>A0ABT8EPY9</accession>
<keyword evidence="2" id="KW-1133">Transmembrane helix</keyword>
<evidence type="ECO:0000313" key="4">
    <source>
        <dbReference type="EMBL" id="MDN4159981.1"/>
    </source>
</evidence>
<gene>
    <name evidence="4" type="ORF">QWY29_01335</name>
</gene>
<name>A0ABT8EPY9_9ACTN</name>
<feature type="domain" description="NERD" evidence="3">
    <location>
        <begin position="29"/>
        <end position="126"/>
    </location>
</feature>
<dbReference type="EMBL" id="JAUHJR010000001">
    <property type="protein sequence ID" value="MDN4159981.1"/>
    <property type="molecule type" value="Genomic_DNA"/>
</dbReference>
<dbReference type="RefSeq" id="WP_300958853.1">
    <property type="nucleotide sequence ID" value="NZ_JAUHJR010000001.1"/>
</dbReference>
<reference evidence="4" key="1">
    <citation type="submission" date="2023-06" db="EMBL/GenBank/DDBJ databases">
        <title>Draft genome sequence of Nocardioides sp. SOB72.</title>
        <authorList>
            <person name="Zhang G."/>
        </authorList>
    </citation>
    <scope>NUCLEOTIDE SEQUENCE</scope>
    <source>
        <strain evidence="4">SOB72</strain>
    </source>
</reference>
<feature type="transmembrane region" description="Helical" evidence="2">
    <location>
        <begin position="229"/>
        <end position="251"/>
    </location>
</feature>
<evidence type="ECO:0000256" key="1">
    <source>
        <dbReference type="SAM" id="MobiDB-lite"/>
    </source>
</evidence>
<comment type="caution">
    <text evidence="4">The sequence shown here is derived from an EMBL/GenBank/DDBJ whole genome shotgun (WGS) entry which is preliminary data.</text>
</comment>
<feature type="compositionally biased region" description="Basic and acidic residues" evidence="1">
    <location>
        <begin position="267"/>
        <end position="293"/>
    </location>
</feature>
<dbReference type="Proteomes" id="UP001168537">
    <property type="component" value="Unassembled WGS sequence"/>
</dbReference>
<organism evidence="4 5">
    <name type="scientific">Nocardioides abyssi</name>
    <dbReference type="NCBI Taxonomy" id="3058370"/>
    <lineage>
        <taxon>Bacteria</taxon>
        <taxon>Bacillati</taxon>
        <taxon>Actinomycetota</taxon>
        <taxon>Actinomycetes</taxon>
        <taxon>Propionibacteriales</taxon>
        <taxon>Nocardioidaceae</taxon>
        <taxon>Nocardioides</taxon>
    </lineage>
</organism>
<feature type="compositionally biased region" description="Basic and acidic residues" evidence="1">
    <location>
        <begin position="1"/>
        <end position="32"/>
    </location>
</feature>
<keyword evidence="2" id="KW-0472">Membrane</keyword>
<feature type="region of interest" description="Disordered" evidence="1">
    <location>
        <begin position="186"/>
        <end position="224"/>
    </location>
</feature>
<evidence type="ECO:0000259" key="3">
    <source>
        <dbReference type="PROSITE" id="PS50965"/>
    </source>
</evidence>
<sequence>MAGESARDMAQRQREKSERLAKSAEKWQRGAEGEEATARALEVLPAAEWTVFHDRRWPGRRLANVDHVVVGPPGVFVIDSKNWTGKVEVRDQVLRQNGYKREREVVSAAESAIAISLVTPDLSAGLAVPVLCFVREEPLTGWARDVMVCSTANVVEMLKSRPPRLDEAQRRQICVGLDLTLAQANAPGAAAPWPSRTSAQPQPRPLSAQRQPRGSKARRRTKPSATGQLLRFAIAALALLFVVSSGLLPAAGHWFGEHLTQQIAPEPTEKSKPKPKQERQNKNPAKREVGDGT</sequence>